<evidence type="ECO:0000256" key="1">
    <source>
        <dbReference type="SAM" id="Phobius"/>
    </source>
</evidence>
<feature type="transmembrane region" description="Helical" evidence="1">
    <location>
        <begin position="44"/>
        <end position="61"/>
    </location>
</feature>
<feature type="transmembrane region" description="Helical" evidence="1">
    <location>
        <begin position="20"/>
        <end position="38"/>
    </location>
</feature>
<dbReference type="Proteomes" id="UP000198508">
    <property type="component" value="Unassembled WGS sequence"/>
</dbReference>
<reference evidence="3" key="1">
    <citation type="submission" date="2016-10" db="EMBL/GenBank/DDBJ databases">
        <authorList>
            <person name="Varghese N."/>
            <person name="Submissions S."/>
        </authorList>
    </citation>
    <scope>NUCLEOTIDE SEQUENCE [LARGE SCALE GENOMIC DNA]</scope>
    <source>
        <strain evidence="3">NLAE-zl-G277</strain>
    </source>
</reference>
<gene>
    <name evidence="2" type="ORF">SAMN05216313_102222</name>
</gene>
<keyword evidence="1" id="KW-0472">Membrane</keyword>
<evidence type="ECO:0000313" key="2">
    <source>
        <dbReference type="EMBL" id="SET12706.1"/>
    </source>
</evidence>
<protein>
    <submittedName>
        <fullName evidence="2">Uncharacterized protein</fullName>
    </submittedName>
</protein>
<keyword evidence="1" id="KW-0812">Transmembrane</keyword>
<feature type="transmembrane region" description="Helical" evidence="1">
    <location>
        <begin position="107"/>
        <end position="125"/>
    </location>
</feature>
<proteinExistence type="predicted"/>
<dbReference type="InterPro" id="IPR046664">
    <property type="entry name" value="DUF6773"/>
</dbReference>
<dbReference type="GeneID" id="93277179"/>
<accession>A0A1I0C053</accession>
<dbReference type="RefSeq" id="WP_092360826.1">
    <property type="nucleotide sequence ID" value="NZ_CABJCG010000001.1"/>
</dbReference>
<dbReference type="AlphaFoldDB" id="A0A1I0C053"/>
<evidence type="ECO:0000313" key="3">
    <source>
        <dbReference type="Proteomes" id="UP000198508"/>
    </source>
</evidence>
<keyword evidence="3" id="KW-1185">Reference proteome</keyword>
<feature type="transmembrane region" description="Helical" evidence="1">
    <location>
        <begin position="82"/>
        <end position="101"/>
    </location>
</feature>
<organism evidence="2 3">
    <name type="scientific">Enterocloster lavalensis</name>
    <dbReference type="NCBI Taxonomy" id="460384"/>
    <lineage>
        <taxon>Bacteria</taxon>
        <taxon>Bacillati</taxon>
        <taxon>Bacillota</taxon>
        <taxon>Clostridia</taxon>
        <taxon>Lachnospirales</taxon>
        <taxon>Lachnospiraceae</taxon>
        <taxon>Enterocloster</taxon>
    </lineage>
</organism>
<keyword evidence="1" id="KW-1133">Transmembrane helix</keyword>
<dbReference type="EMBL" id="FOIM01000002">
    <property type="protein sequence ID" value="SET12706.1"/>
    <property type="molecule type" value="Genomic_DNA"/>
</dbReference>
<dbReference type="Pfam" id="PF20563">
    <property type="entry name" value="DUF6773"/>
    <property type="match status" value="1"/>
</dbReference>
<name>A0A1I0C053_9FIRM</name>
<sequence>MKDERVMQSTNKIWGEIGRLAYYLAAASFVVKCLFFGFKLEDCILEYVIMIGAPIYQLFRMHQLKLAYSMMTDKRRYWKREAVVMLVVVVVYIAVMLTRSELDVKEALISLVAFIVSFQAVRLLIVTREEKRAKRLEKEFEEDSQD</sequence>